<keyword evidence="3 10" id="KW-0418">Kinase</keyword>
<dbReference type="STRING" id="105231.A0A1Y1HTU5"/>
<dbReference type="OrthoDB" id="271303at2759"/>
<evidence type="ECO:0000256" key="2">
    <source>
        <dbReference type="ARBA" id="ARBA00022741"/>
    </source>
</evidence>
<name>A0A1Y1HTU5_KLENI</name>
<dbReference type="InterPro" id="IPR052203">
    <property type="entry name" value="GHMP_Kinase-Related"/>
</dbReference>
<dbReference type="Pfam" id="PF07959">
    <property type="entry name" value="Fucose_pyrophosphorylase"/>
    <property type="match status" value="1"/>
</dbReference>
<feature type="domain" description="GHMP kinase C-terminal" evidence="9">
    <location>
        <begin position="870"/>
        <end position="949"/>
    </location>
</feature>
<evidence type="ECO:0000313" key="11">
    <source>
        <dbReference type="Proteomes" id="UP000054558"/>
    </source>
</evidence>
<dbReference type="SUPFAM" id="SSF54211">
    <property type="entry name" value="Ribosomal protein S5 domain 2-like"/>
    <property type="match status" value="1"/>
</dbReference>
<reference evidence="10 11" key="1">
    <citation type="journal article" date="2014" name="Nat. Commun.">
        <title>Klebsormidium flaccidum genome reveals primary factors for plant terrestrial adaptation.</title>
        <authorList>
            <person name="Hori K."/>
            <person name="Maruyama F."/>
            <person name="Fujisawa T."/>
            <person name="Togashi T."/>
            <person name="Yamamoto N."/>
            <person name="Seo M."/>
            <person name="Sato S."/>
            <person name="Yamada T."/>
            <person name="Mori H."/>
            <person name="Tajima N."/>
            <person name="Moriyama T."/>
            <person name="Ikeuchi M."/>
            <person name="Watanabe M."/>
            <person name="Wada H."/>
            <person name="Kobayashi K."/>
            <person name="Saito M."/>
            <person name="Masuda T."/>
            <person name="Sasaki-Sekimoto Y."/>
            <person name="Mashiguchi K."/>
            <person name="Awai K."/>
            <person name="Shimojima M."/>
            <person name="Masuda S."/>
            <person name="Iwai M."/>
            <person name="Nobusawa T."/>
            <person name="Narise T."/>
            <person name="Kondo S."/>
            <person name="Saito H."/>
            <person name="Sato R."/>
            <person name="Murakawa M."/>
            <person name="Ihara Y."/>
            <person name="Oshima-Yamada Y."/>
            <person name="Ohtaka K."/>
            <person name="Satoh M."/>
            <person name="Sonobe K."/>
            <person name="Ishii M."/>
            <person name="Ohtani R."/>
            <person name="Kanamori-Sato M."/>
            <person name="Honoki R."/>
            <person name="Miyazaki D."/>
            <person name="Mochizuki H."/>
            <person name="Umetsu J."/>
            <person name="Higashi K."/>
            <person name="Shibata D."/>
            <person name="Kamiya Y."/>
            <person name="Sato N."/>
            <person name="Nakamura Y."/>
            <person name="Tabata S."/>
            <person name="Ida S."/>
            <person name="Kurokawa K."/>
            <person name="Ohta H."/>
        </authorList>
    </citation>
    <scope>NUCLEOTIDE SEQUENCE [LARGE SCALE GENOMIC DNA]</scope>
    <source>
        <strain evidence="10 11">NIES-2285</strain>
    </source>
</reference>
<sequence length="960" mass="102101">MVQPLSVSSLLSLQQAKPYYSAESSSAGGELSPPLQPLKNPLERAPASHAPPAVEPRGLVTNLLQKPNALELEEAGALVGGGAALLDTGIFAVKGGAWRDLLTLMALRPNPVEALLTSGEEMSLYEEMAGAWVPARHSWLQSRPLGPLLTEYLGRSRLWYHFAPELEFLHFGTTSEVLDHLASGWPMADRQLSNVRGDVGLNTVVIGSTVDVMASIGDGGLICDSKLGAQTTVGSRCVIFGLDTYHAHLSKTSSTLAIPSHLCVWVVPLLGGSQVTVCCGVDDNPKEGYREPGSSKATFCGVPLGDWLQARGVSSAELWPGFGSVGVLETGSGSPANNGAQDTHSQSAVAGSDRQPANKSTQIDSKPAPPDQTPVIKERNLWNASLYPVEERGAVLDWVPWFIGRAMTSETRQQWRGAQRLSLAQIHRRIDFAALDRTVRIGRGELALGILQRDVQGLLQRNVAALSEQILWGFNTQSADSPESSVNAPSGRPFANVLASDWAPGLAERLEANIREPIYTVPRSRLHMARADLLRAGGHVAEADQAEEDAWRAVASETATGVGIAAESTPPDDLPHHSEAGQRPGIREQGLALQEATLSLLTQSPAGVNGHLGPVGEVYRVELPVRLDIAGGWSDTPPWSLERVGRVLNIAADLEGRPPVGVEVEVTGGGGVSIQDDEGRECKVEDLTLLDAPLAIDDPFAVAKAALVVTGFGSRDLLGPERGLRISTWADVPRGSGLGTSSILAAALVRGLLRAQGASDSNEDVSHKVLVLEQLMGTGGGWQDQVGALWPGAKCTTSLPSRPLRLVVEEVPLLPALRHELESRLVLVFTGKVRLARNVLQKVVGRYLRRDARAIASVRRLTELATAGQKALATGDLTALGAVMSETWGLHQELDPHCSNPDVERLFSLVDHLSVGHKLLGAGGGGFALILAKDVHAAAEMRAMLDEFGPPAKVHSWSLG</sequence>
<dbReference type="SUPFAM" id="SSF55060">
    <property type="entry name" value="GHMP Kinase, C-terminal domain"/>
    <property type="match status" value="1"/>
</dbReference>
<keyword evidence="1" id="KW-0808">Transferase</keyword>
<dbReference type="OMA" id="QRWREAW"/>
<dbReference type="Gene3D" id="3.30.230.120">
    <property type="match status" value="1"/>
</dbReference>
<proteinExistence type="inferred from homology"/>
<dbReference type="InterPro" id="IPR006204">
    <property type="entry name" value="GHMP_kinase_N_dom"/>
</dbReference>
<dbReference type="GO" id="GO:0050201">
    <property type="term" value="F:fucokinase activity"/>
    <property type="evidence" value="ECO:0000318"/>
    <property type="project" value="GO_Central"/>
</dbReference>
<evidence type="ECO:0000313" key="10">
    <source>
        <dbReference type="EMBL" id="GAQ79946.1"/>
    </source>
</evidence>
<keyword evidence="11" id="KW-1185">Reference proteome</keyword>
<dbReference type="Pfam" id="PF00288">
    <property type="entry name" value="GHMP_kinases_N"/>
    <property type="match status" value="1"/>
</dbReference>
<organism evidence="10 11">
    <name type="scientific">Klebsormidium nitens</name>
    <name type="common">Green alga</name>
    <name type="synonym">Ulothrix nitens</name>
    <dbReference type="NCBI Taxonomy" id="105231"/>
    <lineage>
        <taxon>Eukaryota</taxon>
        <taxon>Viridiplantae</taxon>
        <taxon>Streptophyta</taxon>
        <taxon>Klebsormidiophyceae</taxon>
        <taxon>Klebsormidiales</taxon>
        <taxon>Klebsormidiaceae</taxon>
        <taxon>Klebsormidium</taxon>
    </lineage>
</organism>
<dbReference type="InterPro" id="IPR020568">
    <property type="entry name" value="Ribosomal_Su5_D2-typ_SF"/>
</dbReference>
<accession>A0A1Y1HTU5</accession>
<dbReference type="InterPro" id="IPR001174">
    <property type="entry name" value="HddA/FKP"/>
</dbReference>
<dbReference type="GO" id="GO:0042352">
    <property type="term" value="P:GDP-L-fucose salvage"/>
    <property type="evidence" value="ECO:0000318"/>
    <property type="project" value="GO_Central"/>
</dbReference>
<evidence type="ECO:0000259" key="9">
    <source>
        <dbReference type="Pfam" id="PF08544"/>
    </source>
</evidence>
<keyword evidence="4" id="KW-0067">ATP-binding</keyword>
<protein>
    <submittedName>
        <fullName evidence="10">Fucokinase</fullName>
    </submittedName>
</protein>
<dbReference type="InterPro" id="IPR013750">
    <property type="entry name" value="GHMP_kinase_C_dom"/>
</dbReference>
<comment type="similarity">
    <text evidence="5">Belongs to the GHMP kinase family.</text>
</comment>
<dbReference type="GO" id="GO:0005524">
    <property type="term" value="F:ATP binding"/>
    <property type="evidence" value="ECO:0007669"/>
    <property type="project" value="UniProtKB-KW"/>
</dbReference>
<gene>
    <name evidence="10" type="ORF">KFL_000420180</name>
</gene>
<dbReference type="Proteomes" id="UP000054558">
    <property type="component" value="Unassembled WGS sequence"/>
</dbReference>
<dbReference type="PANTHER" id="PTHR32463:SF0">
    <property type="entry name" value="L-FUCOSE KINASE"/>
    <property type="match status" value="1"/>
</dbReference>
<dbReference type="AlphaFoldDB" id="A0A1Y1HTU5"/>
<feature type="domain" description="GDP-fucose pyrophosphorylase" evidence="8">
    <location>
        <begin position="58"/>
        <end position="390"/>
    </location>
</feature>
<dbReference type="PRINTS" id="PR00960">
    <property type="entry name" value="LMBPPROTEIN"/>
</dbReference>
<feature type="compositionally biased region" description="Polar residues" evidence="6">
    <location>
        <begin position="331"/>
        <end position="364"/>
    </location>
</feature>
<evidence type="ECO:0000256" key="3">
    <source>
        <dbReference type="ARBA" id="ARBA00022777"/>
    </source>
</evidence>
<feature type="region of interest" description="Disordered" evidence="6">
    <location>
        <begin position="23"/>
        <end position="56"/>
    </location>
</feature>
<dbReference type="Pfam" id="PF08544">
    <property type="entry name" value="GHMP_kinases_C"/>
    <property type="match status" value="1"/>
</dbReference>
<feature type="region of interest" description="Disordered" evidence="6">
    <location>
        <begin position="329"/>
        <end position="374"/>
    </location>
</feature>
<evidence type="ECO:0000259" key="8">
    <source>
        <dbReference type="Pfam" id="PF07959"/>
    </source>
</evidence>
<evidence type="ECO:0000256" key="4">
    <source>
        <dbReference type="ARBA" id="ARBA00022840"/>
    </source>
</evidence>
<dbReference type="EMBL" id="DF236991">
    <property type="protein sequence ID" value="GAQ79946.1"/>
    <property type="molecule type" value="Genomic_DNA"/>
</dbReference>
<feature type="compositionally biased region" description="Low complexity" evidence="6">
    <location>
        <begin position="23"/>
        <end position="33"/>
    </location>
</feature>
<keyword evidence="2" id="KW-0547">Nucleotide-binding</keyword>
<dbReference type="InterPro" id="IPR036554">
    <property type="entry name" value="GHMP_kinase_C_sf"/>
</dbReference>
<evidence type="ECO:0000256" key="1">
    <source>
        <dbReference type="ARBA" id="ARBA00022679"/>
    </source>
</evidence>
<evidence type="ECO:0000256" key="5">
    <source>
        <dbReference type="ARBA" id="ARBA00038121"/>
    </source>
</evidence>
<dbReference type="PANTHER" id="PTHR32463">
    <property type="entry name" value="L-FUCOSE KINASE"/>
    <property type="match status" value="1"/>
</dbReference>
<feature type="domain" description="GHMP kinase N-terminal" evidence="7">
    <location>
        <begin position="719"/>
        <end position="790"/>
    </location>
</feature>
<evidence type="ECO:0000256" key="6">
    <source>
        <dbReference type="SAM" id="MobiDB-lite"/>
    </source>
</evidence>
<dbReference type="InterPro" id="IPR012887">
    <property type="entry name" value="GDP_fucose_pyrophosphorylase"/>
</dbReference>
<evidence type="ECO:0000259" key="7">
    <source>
        <dbReference type="Pfam" id="PF00288"/>
    </source>
</evidence>